<dbReference type="EMBL" id="MNCJ02000323">
    <property type="protein sequence ID" value="KAF5795301.1"/>
    <property type="molecule type" value="Genomic_DNA"/>
</dbReference>
<dbReference type="PANTHER" id="PTHR23155:SF1205">
    <property type="entry name" value="DISEASE RESISTANCE PROTEIN RPM1"/>
    <property type="match status" value="1"/>
</dbReference>
<dbReference type="InterPro" id="IPR055414">
    <property type="entry name" value="LRR_R13L4/SHOC2-like"/>
</dbReference>
<name>A0A9K3IEZ1_HELAN</name>
<feature type="domain" description="Disease resistance R13L4/SHOC-2-like LRR" evidence="9">
    <location>
        <begin position="438"/>
        <end position="718"/>
    </location>
</feature>
<protein>
    <submittedName>
        <fullName evidence="10">P-loop containing nucleoside triphosphate hydrolase, leucine-rich repeat domain superfamily</fullName>
    </submittedName>
</protein>
<evidence type="ECO:0000256" key="3">
    <source>
        <dbReference type="ARBA" id="ARBA00022737"/>
    </source>
</evidence>
<dbReference type="GO" id="GO:0043531">
    <property type="term" value="F:ADP binding"/>
    <property type="evidence" value="ECO:0007669"/>
    <property type="project" value="InterPro"/>
</dbReference>
<comment type="similarity">
    <text evidence="1">Belongs to the disease resistance NB-LRR family.</text>
</comment>
<dbReference type="PRINTS" id="PR00364">
    <property type="entry name" value="DISEASERSIST"/>
</dbReference>
<feature type="domain" description="Disease resistance protein winged helix" evidence="8">
    <location>
        <begin position="302"/>
        <end position="373"/>
    </location>
</feature>
<dbReference type="Pfam" id="PF00931">
    <property type="entry name" value="NB-ARC"/>
    <property type="match status" value="1"/>
</dbReference>
<keyword evidence="4" id="KW-0547">Nucleotide-binding</keyword>
<dbReference type="Gene3D" id="1.10.10.10">
    <property type="entry name" value="Winged helix-like DNA-binding domain superfamily/Winged helix DNA-binding domain"/>
    <property type="match status" value="1"/>
</dbReference>
<dbReference type="Gene3D" id="3.40.50.300">
    <property type="entry name" value="P-loop containing nucleotide triphosphate hydrolases"/>
    <property type="match status" value="1"/>
</dbReference>
<evidence type="ECO:0000256" key="6">
    <source>
        <dbReference type="ARBA" id="ARBA00022840"/>
    </source>
</evidence>
<gene>
    <name evidence="10" type="ORF">HanXRQr2_Chr08g0338001</name>
</gene>
<dbReference type="InterPro" id="IPR027417">
    <property type="entry name" value="P-loop_NTPase"/>
</dbReference>
<evidence type="ECO:0000256" key="2">
    <source>
        <dbReference type="ARBA" id="ARBA00022614"/>
    </source>
</evidence>
<dbReference type="GO" id="GO:0016787">
    <property type="term" value="F:hydrolase activity"/>
    <property type="evidence" value="ECO:0007669"/>
    <property type="project" value="UniProtKB-KW"/>
</dbReference>
<evidence type="ECO:0000256" key="1">
    <source>
        <dbReference type="ARBA" id="ARBA00008894"/>
    </source>
</evidence>
<dbReference type="AlphaFoldDB" id="A0A9K3IEZ1"/>
<evidence type="ECO:0000313" key="10">
    <source>
        <dbReference type="EMBL" id="KAF5795301.1"/>
    </source>
</evidence>
<dbReference type="InterPro" id="IPR002182">
    <property type="entry name" value="NB-ARC"/>
</dbReference>
<dbReference type="InterPro" id="IPR036388">
    <property type="entry name" value="WH-like_DNA-bd_sf"/>
</dbReference>
<reference evidence="10" key="2">
    <citation type="submission" date="2020-06" db="EMBL/GenBank/DDBJ databases">
        <title>Helianthus annuus Genome sequencing and assembly Release 2.</title>
        <authorList>
            <person name="Gouzy J."/>
            <person name="Langlade N."/>
            <person name="Munos S."/>
        </authorList>
    </citation>
    <scope>NUCLEOTIDE SEQUENCE</scope>
    <source>
        <tissue evidence="10">Leaves</tissue>
    </source>
</reference>
<dbReference type="FunFam" id="1.10.10.10:FF:000322">
    <property type="entry name" value="Probable disease resistance protein At1g63360"/>
    <property type="match status" value="1"/>
</dbReference>
<evidence type="ECO:0000256" key="4">
    <source>
        <dbReference type="ARBA" id="ARBA00022741"/>
    </source>
</evidence>
<keyword evidence="6" id="KW-0067">ATP-binding</keyword>
<dbReference type="Pfam" id="PF23559">
    <property type="entry name" value="WHD_DRP"/>
    <property type="match status" value="1"/>
</dbReference>
<dbReference type="SUPFAM" id="SSF52058">
    <property type="entry name" value="L domain-like"/>
    <property type="match status" value="1"/>
</dbReference>
<keyword evidence="3" id="KW-0677">Repeat</keyword>
<reference evidence="10" key="1">
    <citation type="journal article" date="2017" name="Nature">
        <title>The sunflower genome provides insights into oil metabolism, flowering and Asterid evolution.</title>
        <authorList>
            <person name="Badouin H."/>
            <person name="Gouzy J."/>
            <person name="Grassa C.J."/>
            <person name="Murat F."/>
            <person name="Staton S.E."/>
            <person name="Cottret L."/>
            <person name="Lelandais-Briere C."/>
            <person name="Owens G.L."/>
            <person name="Carrere S."/>
            <person name="Mayjonade B."/>
            <person name="Legrand L."/>
            <person name="Gill N."/>
            <person name="Kane N.C."/>
            <person name="Bowers J.E."/>
            <person name="Hubner S."/>
            <person name="Bellec A."/>
            <person name="Berard A."/>
            <person name="Berges H."/>
            <person name="Blanchet N."/>
            <person name="Boniface M.C."/>
            <person name="Brunel D."/>
            <person name="Catrice O."/>
            <person name="Chaidir N."/>
            <person name="Claudel C."/>
            <person name="Donnadieu C."/>
            <person name="Faraut T."/>
            <person name="Fievet G."/>
            <person name="Helmstetter N."/>
            <person name="King M."/>
            <person name="Knapp S.J."/>
            <person name="Lai Z."/>
            <person name="Le Paslier M.C."/>
            <person name="Lippi Y."/>
            <person name="Lorenzon L."/>
            <person name="Mandel J.R."/>
            <person name="Marage G."/>
            <person name="Marchand G."/>
            <person name="Marquand E."/>
            <person name="Bret-Mestries E."/>
            <person name="Morien E."/>
            <person name="Nambeesan S."/>
            <person name="Nguyen T."/>
            <person name="Pegot-Espagnet P."/>
            <person name="Pouilly N."/>
            <person name="Raftis F."/>
            <person name="Sallet E."/>
            <person name="Schiex T."/>
            <person name="Thomas J."/>
            <person name="Vandecasteele C."/>
            <person name="Vares D."/>
            <person name="Vear F."/>
            <person name="Vautrin S."/>
            <person name="Crespi M."/>
            <person name="Mangin B."/>
            <person name="Burke J.M."/>
            <person name="Salse J."/>
            <person name="Munos S."/>
            <person name="Vincourt P."/>
            <person name="Rieseberg L.H."/>
            <person name="Langlade N.B."/>
        </authorList>
    </citation>
    <scope>NUCLEOTIDE SEQUENCE</scope>
    <source>
        <tissue evidence="10">Leaves</tissue>
    </source>
</reference>
<keyword evidence="5" id="KW-0611">Plant defense</keyword>
<proteinExistence type="inferred from homology"/>
<evidence type="ECO:0000259" key="8">
    <source>
        <dbReference type="Pfam" id="PF23559"/>
    </source>
</evidence>
<dbReference type="GO" id="GO:0005524">
    <property type="term" value="F:ATP binding"/>
    <property type="evidence" value="ECO:0007669"/>
    <property type="project" value="UniProtKB-KW"/>
</dbReference>
<sequence>MELEFADSVVPAFSRYQIDMVLENCEKLLEIRYGSDVELEETVEGFDDEVQTLLDQLTTTCTMKLQVLTIAGMAGLGKTTLARKLYKDPLIEYTFHYRAWNCVSQTYLKRDLLLGVLSHLTNDLTDETNKMSDEQLGETLYRLLKGHRYLVVFDDIWDCTFWNDIRIYFPDDKVGSRVLFTTRDIELSLHVKAAKPTHVLRLRTENESWKIFSKKVFRTGVCPYRLKGHARAITRKCKGLPLAIVITAGILKNNWAENSWLQISESLHSFMVRDPGQYMDSLALSYNQLPLHLRQCFVFVGVFPEDYDIPVTKLIWLWIAQGFIHETESGTLEDVAEDFLMDLIKRSLLIPGKRRVNGQIKTCRIHDLLRDLCRKKADEENFSQEVRKHDHATASLDETTESIMLLLPLEPPELSLLSDFCYPSEFGKFLRNGQSFDIERYESLRTLDVESISVSMFPAEVTQLLNLRYLAIQARDGSPSASISSLVNLQMLIIASRKNIVVPKTIWSMVNLRHLCIKTGENHIEDPCFVHETKNDRLQTLSQVSPQSCHNIFSRTPNLRKLGICGPLVSSQGELEFPNIRALQHLQKLKLLNTIPYGKPTRLLNTMMFPETLKNLTLSNTCMDWEDMWALSLLLNLEVLKLKFHACIGETWETDDVEFKQLKILKLHNLNLSQWVCWRENFPGLKRLVVRQCLCLESIPSELGKINTLEAIEVQWCRYSTQVSALKIQKEQESEGNFFLKVHATNNR</sequence>
<comment type="caution">
    <text evidence="10">The sequence shown here is derived from an EMBL/GenBank/DDBJ whole genome shotgun (WGS) entry which is preliminary data.</text>
</comment>
<evidence type="ECO:0000313" key="11">
    <source>
        <dbReference type="Proteomes" id="UP000215914"/>
    </source>
</evidence>
<evidence type="ECO:0000259" key="7">
    <source>
        <dbReference type="Pfam" id="PF00931"/>
    </source>
</evidence>
<dbReference type="Proteomes" id="UP000215914">
    <property type="component" value="Unassembled WGS sequence"/>
</dbReference>
<dbReference type="InterPro" id="IPR044974">
    <property type="entry name" value="Disease_R_plants"/>
</dbReference>
<dbReference type="FunFam" id="3.40.50.300:FF:001091">
    <property type="entry name" value="Probable disease resistance protein At1g61300"/>
    <property type="match status" value="1"/>
</dbReference>
<keyword evidence="11" id="KW-1185">Reference proteome</keyword>
<dbReference type="GO" id="GO:0051607">
    <property type="term" value="P:defense response to virus"/>
    <property type="evidence" value="ECO:0007669"/>
    <property type="project" value="UniProtKB-ARBA"/>
</dbReference>
<dbReference type="Gene3D" id="3.80.10.10">
    <property type="entry name" value="Ribonuclease Inhibitor"/>
    <property type="match status" value="1"/>
</dbReference>
<organism evidence="10 11">
    <name type="scientific">Helianthus annuus</name>
    <name type="common">Common sunflower</name>
    <dbReference type="NCBI Taxonomy" id="4232"/>
    <lineage>
        <taxon>Eukaryota</taxon>
        <taxon>Viridiplantae</taxon>
        <taxon>Streptophyta</taxon>
        <taxon>Embryophyta</taxon>
        <taxon>Tracheophyta</taxon>
        <taxon>Spermatophyta</taxon>
        <taxon>Magnoliopsida</taxon>
        <taxon>eudicotyledons</taxon>
        <taxon>Gunneridae</taxon>
        <taxon>Pentapetalae</taxon>
        <taxon>asterids</taxon>
        <taxon>campanulids</taxon>
        <taxon>Asterales</taxon>
        <taxon>Asteraceae</taxon>
        <taxon>Asteroideae</taxon>
        <taxon>Heliantheae alliance</taxon>
        <taxon>Heliantheae</taxon>
        <taxon>Helianthus</taxon>
    </lineage>
</organism>
<dbReference type="InterPro" id="IPR042197">
    <property type="entry name" value="Apaf_helical"/>
</dbReference>
<dbReference type="InterPro" id="IPR058922">
    <property type="entry name" value="WHD_DRP"/>
</dbReference>
<feature type="domain" description="NB-ARC" evidence="7">
    <location>
        <begin position="47"/>
        <end position="219"/>
    </location>
</feature>
<evidence type="ECO:0000256" key="5">
    <source>
        <dbReference type="ARBA" id="ARBA00022821"/>
    </source>
</evidence>
<accession>A0A9K3IEZ1</accession>
<keyword evidence="2" id="KW-0433">Leucine-rich repeat</keyword>
<dbReference type="InterPro" id="IPR032675">
    <property type="entry name" value="LRR_dom_sf"/>
</dbReference>
<dbReference type="PANTHER" id="PTHR23155">
    <property type="entry name" value="DISEASE RESISTANCE PROTEIN RP"/>
    <property type="match status" value="1"/>
</dbReference>
<dbReference type="Gramene" id="mRNA:HanXRQr2_Chr08g0338001">
    <property type="protein sequence ID" value="CDS:HanXRQr2_Chr08g0338001.1"/>
    <property type="gene ID" value="HanXRQr2_Chr08g0338001"/>
</dbReference>
<dbReference type="Pfam" id="PF23598">
    <property type="entry name" value="LRR_14"/>
    <property type="match status" value="1"/>
</dbReference>
<dbReference type="Gene3D" id="1.10.8.430">
    <property type="entry name" value="Helical domain of apoptotic protease-activating factors"/>
    <property type="match status" value="1"/>
</dbReference>
<evidence type="ECO:0000259" key="9">
    <source>
        <dbReference type="Pfam" id="PF23598"/>
    </source>
</evidence>
<keyword evidence="10" id="KW-0378">Hydrolase</keyword>
<dbReference type="SUPFAM" id="SSF52540">
    <property type="entry name" value="P-loop containing nucleoside triphosphate hydrolases"/>
    <property type="match status" value="1"/>
</dbReference>